<comment type="caution">
    <text evidence="2">The sequence shown here is derived from an EMBL/GenBank/DDBJ whole genome shotgun (WGS) entry which is preliminary data.</text>
</comment>
<dbReference type="InterPro" id="IPR009875">
    <property type="entry name" value="PilZ_domain"/>
</dbReference>
<organism evidence="2 3">
    <name type="scientific">Candidatus Muproteobacteria bacterium RBG_16_65_34</name>
    <dbReference type="NCBI Taxonomy" id="1817760"/>
    <lineage>
        <taxon>Bacteria</taxon>
        <taxon>Pseudomonadati</taxon>
        <taxon>Pseudomonadota</taxon>
        <taxon>Candidatus Muproteobacteria</taxon>
    </lineage>
</organism>
<dbReference type="SUPFAM" id="SSF141371">
    <property type="entry name" value="PilZ domain-like"/>
    <property type="match status" value="1"/>
</dbReference>
<reference evidence="2 3" key="1">
    <citation type="journal article" date="2016" name="Nat. Commun.">
        <title>Thousands of microbial genomes shed light on interconnected biogeochemical processes in an aquifer system.</title>
        <authorList>
            <person name="Anantharaman K."/>
            <person name="Brown C.T."/>
            <person name="Hug L.A."/>
            <person name="Sharon I."/>
            <person name="Castelle C.J."/>
            <person name="Probst A.J."/>
            <person name="Thomas B.C."/>
            <person name="Singh A."/>
            <person name="Wilkins M.J."/>
            <person name="Karaoz U."/>
            <person name="Brodie E.L."/>
            <person name="Williams K.H."/>
            <person name="Hubbard S.S."/>
            <person name="Banfield J.F."/>
        </authorList>
    </citation>
    <scope>NUCLEOTIDE SEQUENCE [LARGE SCALE GENOMIC DNA]</scope>
</reference>
<sequence>MRFDSGHVPYAGPDSVDADDLSAVLNHPHAPRRGLRRGTPLTATIRCGLTFFAAKPVRNISLTDAFVLLDPVELPLGRYVDFILHYRGHDESAALWLPATVRRAHRDGVAFEFGACDDATYTQLVKLIYAG</sequence>
<proteinExistence type="predicted"/>
<dbReference type="Proteomes" id="UP000178885">
    <property type="component" value="Unassembled WGS sequence"/>
</dbReference>
<feature type="domain" description="PilZ" evidence="1">
    <location>
        <begin position="33"/>
        <end position="129"/>
    </location>
</feature>
<dbReference type="Pfam" id="PF07238">
    <property type="entry name" value="PilZ"/>
    <property type="match status" value="1"/>
</dbReference>
<dbReference type="GO" id="GO:0035438">
    <property type="term" value="F:cyclic-di-GMP binding"/>
    <property type="evidence" value="ECO:0007669"/>
    <property type="project" value="InterPro"/>
</dbReference>
<evidence type="ECO:0000313" key="3">
    <source>
        <dbReference type="Proteomes" id="UP000178885"/>
    </source>
</evidence>
<dbReference type="EMBL" id="MFSU01000097">
    <property type="protein sequence ID" value="OGI45718.1"/>
    <property type="molecule type" value="Genomic_DNA"/>
</dbReference>
<dbReference type="AlphaFoldDB" id="A0A1F6TKV8"/>
<name>A0A1F6TKV8_9PROT</name>
<gene>
    <name evidence="2" type="ORF">A2151_03495</name>
</gene>
<dbReference type="Gene3D" id="2.40.10.220">
    <property type="entry name" value="predicted glycosyltransferase like domains"/>
    <property type="match status" value="1"/>
</dbReference>
<protein>
    <recommendedName>
        <fullName evidence="1">PilZ domain-containing protein</fullName>
    </recommendedName>
</protein>
<evidence type="ECO:0000313" key="2">
    <source>
        <dbReference type="EMBL" id="OGI45718.1"/>
    </source>
</evidence>
<accession>A0A1F6TKV8</accession>
<evidence type="ECO:0000259" key="1">
    <source>
        <dbReference type="Pfam" id="PF07238"/>
    </source>
</evidence>